<reference evidence="2 3" key="1">
    <citation type="submission" date="2021-03" db="EMBL/GenBank/DDBJ databases">
        <title>Sequencing the genomes of 1000 actinobacteria strains.</title>
        <authorList>
            <person name="Klenk H.-P."/>
        </authorList>
    </citation>
    <scope>NUCLEOTIDE SEQUENCE [LARGE SCALE GENOMIC DNA]</scope>
    <source>
        <strain evidence="2 3">DSM 45256</strain>
    </source>
</reference>
<keyword evidence="1" id="KW-1133">Transmembrane helix</keyword>
<keyword evidence="3" id="KW-1185">Reference proteome</keyword>
<evidence type="ECO:0000313" key="2">
    <source>
        <dbReference type="EMBL" id="MBP2368506.1"/>
    </source>
</evidence>
<feature type="transmembrane region" description="Helical" evidence="1">
    <location>
        <begin position="7"/>
        <end position="25"/>
    </location>
</feature>
<dbReference type="EMBL" id="JAGINU010000001">
    <property type="protein sequence ID" value="MBP2368506.1"/>
    <property type="molecule type" value="Genomic_DNA"/>
</dbReference>
<organism evidence="2 3">
    <name type="scientific">Pseudonocardia parietis</name>
    <dbReference type="NCBI Taxonomy" id="570936"/>
    <lineage>
        <taxon>Bacteria</taxon>
        <taxon>Bacillati</taxon>
        <taxon>Actinomycetota</taxon>
        <taxon>Actinomycetes</taxon>
        <taxon>Pseudonocardiales</taxon>
        <taxon>Pseudonocardiaceae</taxon>
        <taxon>Pseudonocardia</taxon>
    </lineage>
</organism>
<dbReference type="Proteomes" id="UP001519295">
    <property type="component" value="Unassembled WGS sequence"/>
</dbReference>
<accession>A0ABS4VX40</accession>
<gene>
    <name evidence="2" type="ORF">JOF36_004202</name>
</gene>
<protein>
    <submittedName>
        <fullName evidence="2">Uncharacterized protein</fullName>
    </submittedName>
</protein>
<evidence type="ECO:0000313" key="3">
    <source>
        <dbReference type="Proteomes" id="UP001519295"/>
    </source>
</evidence>
<name>A0ABS4VX40_9PSEU</name>
<feature type="transmembrane region" description="Helical" evidence="1">
    <location>
        <begin position="31"/>
        <end position="48"/>
    </location>
</feature>
<comment type="caution">
    <text evidence="2">The sequence shown here is derived from an EMBL/GenBank/DDBJ whole genome shotgun (WGS) entry which is preliminary data.</text>
</comment>
<keyword evidence="1" id="KW-0472">Membrane</keyword>
<evidence type="ECO:0000256" key="1">
    <source>
        <dbReference type="SAM" id="Phobius"/>
    </source>
</evidence>
<proteinExistence type="predicted"/>
<keyword evidence="1" id="KW-0812">Transmembrane</keyword>
<sequence length="58" mass="6701">MWDKLKWLALVPGVLFLTLAVLALLEQRWPGLVKGLLLALFFFTVPFWERAVDRVSDT</sequence>
<dbReference type="RefSeq" id="WP_210029759.1">
    <property type="nucleotide sequence ID" value="NZ_JAGINU010000001.1"/>
</dbReference>